<sequence length="114" mass="13364">MKLAAIKSISELKSQFDLLVYNTAIRREDFEEFFRKTNEKVTFTFAGWDGKSYNGESRTARVYRSTIKGFEDIRFIKVGKAVHYIIEDWLIEEKATGVKHPMASWVVDVLRKEH</sequence>
<proteinExistence type="predicted"/>
<organism evidence="1">
    <name type="scientific">Siphoviridae sp. ctVii20</name>
    <dbReference type="NCBI Taxonomy" id="2825533"/>
    <lineage>
        <taxon>Viruses</taxon>
        <taxon>Duplodnaviria</taxon>
        <taxon>Heunggongvirae</taxon>
        <taxon>Uroviricota</taxon>
        <taxon>Caudoviricetes</taxon>
    </lineage>
</organism>
<dbReference type="EMBL" id="BK015631">
    <property type="protein sequence ID" value="DAE16815.1"/>
    <property type="molecule type" value="Genomic_DNA"/>
</dbReference>
<accession>A0A8S5QC21</accession>
<reference evidence="1" key="1">
    <citation type="journal article" date="2021" name="Proc. Natl. Acad. Sci. U.S.A.">
        <title>A Catalog of Tens of Thousands of Viruses from Human Metagenomes Reveals Hidden Associations with Chronic Diseases.</title>
        <authorList>
            <person name="Tisza M.J."/>
            <person name="Buck C.B."/>
        </authorList>
    </citation>
    <scope>NUCLEOTIDE SEQUENCE</scope>
    <source>
        <strain evidence="1">CtVii20</strain>
    </source>
</reference>
<evidence type="ECO:0000313" key="1">
    <source>
        <dbReference type="EMBL" id="DAE16815.1"/>
    </source>
</evidence>
<protein>
    <submittedName>
        <fullName evidence="1">Uncharacterized protein</fullName>
    </submittedName>
</protein>
<name>A0A8S5QC21_9CAUD</name>